<keyword evidence="3" id="KW-0479">Metal-binding</keyword>
<dbReference type="GO" id="GO:0046872">
    <property type="term" value="F:metal ion binding"/>
    <property type="evidence" value="ECO:0007669"/>
    <property type="project" value="UniProtKB-KW"/>
</dbReference>
<feature type="binding site" evidence="3">
    <location>
        <position position="260"/>
    </location>
    <ligand>
        <name>Mg(2+)</name>
        <dbReference type="ChEBI" id="CHEBI:18420"/>
        <label>1</label>
    </ligand>
</feature>
<name>A0A261EW73_9BIFI</name>
<reference evidence="4 5" key="1">
    <citation type="journal article" date="2017" name="BMC Genomics">
        <title>Comparative genomic and phylogenomic analyses of the Bifidobacteriaceae family.</title>
        <authorList>
            <person name="Lugli G.A."/>
            <person name="Milani C."/>
            <person name="Turroni F."/>
            <person name="Duranti S."/>
            <person name="Mancabelli L."/>
            <person name="Mangifesta M."/>
            <person name="Ferrario C."/>
            <person name="Modesto M."/>
            <person name="Mattarelli P."/>
            <person name="Jiri K."/>
            <person name="van Sinderen D."/>
            <person name="Ventura M."/>
        </authorList>
    </citation>
    <scope>NUCLEOTIDE SEQUENCE [LARGE SCALE GENOMIC DNA]</scope>
    <source>
        <strain evidence="4 5">DSM 24742</strain>
    </source>
</reference>
<dbReference type="EMBL" id="MWWR01000011">
    <property type="protein sequence ID" value="OZG51119.1"/>
    <property type="molecule type" value="Genomic_DNA"/>
</dbReference>
<organism evidence="4 5">
    <name type="scientific">Pseudoscardovia radai</name>
    <dbReference type="NCBI Taxonomy" id="987066"/>
    <lineage>
        <taxon>Bacteria</taxon>
        <taxon>Bacillati</taxon>
        <taxon>Actinomycetota</taxon>
        <taxon>Actinomycetes</taxon>
        <taxon>Bifidobacteriales</taxon>
        <taxon>Bifidobacteriaceae</taxon>
        <taxon>Pseudoscardovia</taxon>
    </lineage>
</organism>
<feature type="binding site" evidence="3">
    <location>
        <position position="67"/>
    </location>
    <ligand>
        <name>Mg(2+)</name>
        <dbReference type="ChEBI" id="CHEBI:18420"/>
        <label>1</label>
    </ligand>
</feature>
<protein>
    <submittedName>
        <fullName evidence="4">ADP-ribosylglycohydrolase</fullName>
    </submittedName>
</protein>
<evidence type="ECO:0000256" key="3">
    <source>
        <dbReference type="PIRSR" id="PIRSR605502-1"/>
    </source>
</evidence>
<dbReference type="GO" id="GO:0016787">
    <property type="term" value="F:hydrolase activity"/>
    <property type="evidence" value="ECO:0007669"/>
    <property type="project" value="UniProtKB-KW"/>
</dbReference>
<evidence type="ECO:0000256" key="2">
    <source>
        <dbReference type="ARBA" id="ARBA00022801"/>
    </source>
</evidence>
<feature type="binding site" evidence="3">
    <location>
        <position position="257"/>
    </location>
    <ligand>
        <name>Mg(2+)</name>
        <dbReference type="ChEBI" id="CHEBI:18420"/>
        <label>1</label>
    </ligand>
</feature>
<dbReference type="Proteomes" id="UP000216725">
    <property type="component" value="Unassembled WGS sequence"/>
</dbReference>
<evidence type="ECO:0000313" key="5">
    <source>
        <dbReference type="Proteomes" id="UP000216725"/>
    </source>
</evidence>
<dbReference type="SUPFAM" id="SSF101478">
    <property type="entry name" value="ADP-ribosylglycohydrolase"/>
    <property type="match status" value="1"/>
</dbReference>
<keyword evidence="2 4" id="KW-0378">Hydrolase</keyword>
<dbReference type="InterPro" id="IPR050792">
    <property type="entry name" value="ADP-ribosylglycohydrolase"/>
</dbReference>
<dbReference type="Gene3D" id="1.10.4080.10">
    <property type="entry name" value="ADP-ribosylation/Crystallin J1"/>
    <property type="match status" value="1"/>
</dbReference>
<proteinExistence type="inferred from homology"/>
<feature type="binding site" evidence="3">
    <location>
        <position position="68"/>
    </location>
    <ligand>
        <name>Mg(2+)</name>
        <dbReference type="ChEBI" id="CHEBI:18420"/>
        <label>1</label>
    </ligand>
</feature>
<comment type="caution">
    <text evidence="4">The sequence shown here is derived from an EMBL/GenBank/DDBJ whole genome shotgun (WGS) entry which is preliminary data.</text>
</comment>
<dbReference type="PANTHER" id="PTHR16222">
    <property type="entry name" value="ADP-RIBOSYLGLYCOHYDROLASE"/>
    <property type="match status" value="1"/>
</dbReference>
<dbReference type="OrthoDB" id="9798107at2"/>
<sequence length="305" mass="32073">MVSFTSNDSIAKALILGGAVGDAYGAPFESTFQRGKFTRGKFTPSWTSAAITGGGLIGRAPKGTWTDDTSMTLATIASLKDNDGNVNTADMLSKYAEWVNDGAYTIDGVCMDCGGTTCQAIAQKHGCDDERSNGNGSLMRIAPLALTDATDDEIMRISATTHAHPVSMHACVQWVHALRLVIGGMDAAGAFAESARYMRANGMGSVSERFAHIGDYDKSEISGKGYVVSTMEAAAWSVINADSYEQSVFNACSLGDDTDTVACIAGSVAGVIHGIGGTNGIPEQWIRDLRGMELINTAINEIESL</sequence>
<feature type="binding site" evidence="3">
    <location>
        <position position="66"/>
    </location>
    <ligand>
        <name>Mg(2+)</name>
        <dbReference type="ChEBI" id="CHEBI:18420"/>
        <label>1</label>
    </ligand>
</feature>
<dbReference type="InterPro" id="IPR005502">
    <property type="entry name" value="Ribosyl_crysJ1"/>
</dbReference>
<dbReference type="InterPro" id="IPR036705">
    <property type="entry name" value="Ribosyl_crysJ1_sf"/>
</dbReference>
<dbReference type="RefSeq" id="WP_094661107.1">
    <property type="nucleotide sequence ID" value="NZ_JBKZBR010000005.1"/>
</dbReference>
<keyword evidence="5" id="KW-1185">Reference proteome</keyword>
<evidence type="ECO:0000256" key="1">
    <source>
        <dbReference type="ARBA" id="ARBA00010702"/>
    </source>
</evidence>
<keyword evidence="3" id="KW-0460">Magnesium</keyword>
<accession>A0A261EW73</accession>
<gene>
    <name evidence="4" type="ORF">PSRA_1296</name>
</gene>
<dbReference type="Pfam" id="PF03747">
    <property type="entry name" value="ADP_ribosyl_GH"/>
    <property type="match status" value="1"/>
</dbReference>
<dbReference type="AlphaFoldDB" id="A0A261EW73"/>
<comment type="cofactor">
    <cofactor evidence="3">
        <name>Mg(2+)</name>
        <dbReference type="ChEBI" id="CHEBI:18420"/>
    </cofactor>
    <text evidence="3">Binds 2 magnesium ions per subunit.</text>
</comment>
<comment type="similarity">
    <text evidence="1">Belongs to the ADP-ribosylglycohydrolase family.</text>
</comment>
<feature type="binding site" evidence="3">
    <location>
        <position position="259"/>
    </location>
    <ligand>
        <name>Mg(2+)</name>
        <dbReference type="ChEBI" id="CHEBI:18420"/>
        <label>1</label>
    </ligand>
</feature>
<evidence type="ECO:0000313" key="4">
    <source>
        <dbReference type="EMBL" id="OZG51119.1"/>
    </source>
</evidence>
<dbReference type="PANTHER" id="PTHR16222:SF24">
    <property type="entry name" value="ADP-RIBOSYLHYDROLASE ARH3"/>
    <property type="match status" value="1"/>
</dbReference>